<gene>
    <name evidence="2" type="ORF">UREG_03124</name>
</gene>
<dbReference type="KEGG" id="ure:UREG_03124"/>
<dbReference type="GeneID" id="8437755"/>
<dbReference type="InParanoid" id="C4JP65"/>
<organism evidence="2 3">
    <name type="scientific">Uncinocarpus reesii (strain UAMH 1704)</name>
    <dbReference type="NCBI Taxonomy" id="336963"/>
    <lineage>
        <taxon>Eukaryota</taxon>
        <taxon>Fungi</taxon>
        <taxon>Dikarya</taxon>
        <taxon>Ascomycota</taxon>
        <taxon>Pezizomycotina</taxon>
        <taxon>Eurotiomycetes</taxon>
        <taxon>Eurotiomycetidae</taxon>
        <taxon>Onygenales</taxon>
        <taxon>Onygenaceae</taxon>
        <taxon>Uncinocarpus</taxon>
    </lineage>
</organism>
<evidence type="ECO:0000313" key="3">
    <source>
        <dbReference type="Proteomes" id="UP000002058"/>
    </source>
</evidence>
<reference evidence="3" key="1">
    <citation type="journal article" date="2009" name="Genome Res.">
        <title>Comparative genomic analyses of the human fungal pathogens Coccidioides and their relatives.</title>
        <authorList>
            <person name="Sharpton T.J."/>
            <person name="Stajich J.E."/>
            <person name="Rounsley S.D."/>
            <person name="Gardner M.J."/>
            <person name="Wortman J.R."/>
            <person name="Jordar V.S."/>
            <person name="Maiti R."/>
            <person name="Kodira C.D."/>
            <person name="Neafsey D.E."/>
            <person name="Zeng Q."/>
            <person name="Hung C.-Y."/>
            <person name="McMahan C."/>
            <person name="Muszewska A."/>
            <person name="Grynberg M."/>
            <person name="Mandel M.A."/>
            <person name="Kellner E.M."/>
            <person name="Barker B.M."/>
            <person name="Galgiani J.N."/>
            <person name="Orbach M.J."/>
            <person name="Kirkland T.N."/>
            <person name="Cole G.T."/>
            <person name="Henn M.R."/>
            <person name="Birren B.W."/>
            <person name="Taylor J.W."/>
        </authorList>
    </citation>
    <scope>NUCLEOTIDE SEQUENCE [LARGE SCALE GENOMIC DNA]</scope>
    <source>
        <strain evidence="3">UAMH 1704</strain>
    </source>
</reference>
<evidence type="ECO:0000313" key="2">
    <source>
        <dbReference type="EMBL" id="EEP78279.1"/>
    </source>
</evidence>
<keyword evidence="3" id="KW-1185">Reference proteome</keyword>
<dbReference type="Proteomes" id="UP000002058">
    <property type="component" value="Unassembled WGS sequence"/>
</dbReference>
<feature type="region of interest" description="Disordered" evidence="1">
    <location>
        <begin position="1"/>
        <end position="31"/>
    </location>
</feature>
<evidence type="ECO:0000256" key="1">
    <source>
        <dbReference type="SAM" id="MobiDB-lite"/>
    </source>
</evidence>
<name>C4JP65_UNCRE</name>
<feature type="region of interest" description="Disordered" evidence="1">
    <location>
        <begin position="124"/>
        <end position="151"/>
    </location>
</feature>
<accession>C4JP65</accession>
<dbReference type="RefSeq" id="XP_002543608.1">
    <property type="nucleotide sequence ID" value="XM_002543562.1"/>
</dbReference>
<dbReference type="EMBL" id="CH476616">
    <property type="protein sequence ID" value="EEP78279.1"/>
    <property type="molecule type" value="Genomic_DNA"/>
</dbReference>
<dbReference type="VEuPathDB" id="FungiDB:UREG_03124"/>
<sequence length="247" mass="27116">MPSSSAARVEIPSLQKLRPSTPFNAATTHRDLLQRLSQESRPAPPLRPNLPSVAFRAARCAGLKPHESHKLLAEPQSTSHRPSSRLGCQAWAWPITTRHTRAGWAYISADADCGSVSAFLDSGAKPRPRPANHGPAILPAGPFPNGQQAASWSRFPDQSRTACNQKRERGLSHWRKARPVPRHLLDRGDIAYKERGGSASWTLSRVPALSHLITLVLTLRQVLRQMASLHGAIWMLISSFADECSPC</sequence>
<proteinExistence type="predicted"/>
<protein>
    <submittedName>
        <fullName evidence="2">Uncharacterized protein</fullName>
    </submittedName>
</protein>
<dbReference type="AlphaFoldDB" id="C4JP65"/>
<dbReference type="HOGENOM" id="CLU_1125235_0_0_1"/>